<dbReference type="FunFam" id="2.40.10.10:FF:000002">
    <property type="entry name" value="Transmembrane protease serine"/>
    <property type="match status" value="1"/>
</dbReference>
<dbReference type="Proteomes" id="UP000515158">
    <property type="component" value="Unplaced"/>
</dbReference>
<keyword evidence="5" id="KW-1185">Reference proteome</keyword>
<dbReference type="KEGG" id="tpal:117649649"/>
<dbReference type="CDD" id="cd00190">
    <property type="entry name" value="Tryp_SPc"/>
    <property type="match status" value="1"/>
</dbReference>
<dbReference type="Gene3D" id="2.40.10.10">
    <property type="entry name" value="Trypsin-like serine proteases"/>
    <property type="match status" value="1"/>
</dbReference>
<evidence type="ECO:0000256" key="2">
    <source>
        <dbReference type="ARBA" id="ARBA00024195"/>
    </source>
</evidence>
<dbReference type="GO" id="GO:0006508">
    <property type="term" value="P:proteolysis"/>
    <property type="evidence" value="ECO:0007669"/>
    <property type="project" value="InterPro"/>
</dbReference>
<dbReference type="PRINTS" id="PR00722">
    <property type="entry name" value="CHYMOTRYPSIN"/>
</dbReference>
<keyword evidence="3" id="KW-0732">Signal</keyword>
<name>A0A6P8ZTA7_THRPL</name>
<dbReference type="RefSeq" id="XP_034248477.1">
    <property type="nucleotide sequence ID" value="XM_034392586.1"/>
</dbReference>
<feature type="domain" description="Peptidase S1" evidence="4">
    <location>
        <begin position="89"/>
        <end position="341"/>
    </location>
</feature>
<feature type="signal peptide" evidence="3">
    <location>
        <begin position="1"/>
        <end position="20"/>
    </location>
</feature>
<dbReference type="PANTHER" id="PTHR24252">
    <property type="entry name" value="ACROSIN-RELATED"/>
    <property type="match status" value="1"/>
</dbReference>
<dbReference type="PROSITE" id="PS50240">
    <property type="entry name" value="TRYPSIN_DOM"/>
    <property type="match status" value="1"/>
</dbReference>
<comment type="similarity">
    <text evidence="2">Belongs to the peptidase S1 family. CLIP subfamily.</text>
</comment>
<dbReference type="SMART" id="SM00020">
    <property type="entry name" value="Tryp_SPc"/>
    <property type="match status" value="1"/>
</dbReference>
<dbReference type="InterPro" id="IPR001314">
    <property type="entry name" value="Peptidase_S1A"/>
</dbReference>
<evidence type="ECO:0000256" key="3">
    <source>
        <dbReference type="SAM" id="SignalP"/>
    </source>
</evidence>
<feature type="chain" id="PRO_5028429817" evidence="3">
    <location>
        <begin position="21"/>
        <end position="344"/>
    </location>
</feature>
<dbReference type="InterPro" id="IPR043504">
    <property type="entry name" value="Peptidase_S1_PA_chymotrypsin"/>
</dbReference>
<dbReference type="OrthoDB" id="6339452at2759"/>
<dbReference type="Pfam" id="PF00089">
    <property type="entry name" value="Trypsin"/>
    <property type="match status" value="1"/>
</dbReference>
<dbReference type="InterPro" id="IPR001254">
    <property type="entry name" value="Trypsin_dom"/>
</dbReference>
<organism evidence="6">
    <name type="scientific">Thrips palmi</name>
    <name type="common">Melon thrips</name>
    <dbReference type="NCBI Taxonomy" id="161013"/>
    <lineage>
        <taxon>Eukaryota</taxon>
        <taxon>Metazoa</taxon>
        <taxon>Ecdysozoa</taxon>
        <taxon>Arthropoda</taxon>
        <taxon>Hexapoda</taxon>
        <taxon>Insecta</taxon>
        <taxon>Pterygota</taxon>
        <taxon>Neoptera</taxon>
        <taxon>Paraneoptera</taxon>
        <taxon>Thysanoptera</taxon>
        <taxon>Terebrantia</taxon>
        <taxon>Thripoidea</taxon>
        <taxon>Thripidae</taxon>
        <taxon>Thrips</taxon>
    </lineage>
</organism>
<dbReference type="AlphaFoldDB" id="A0A6P8ZTA7"/>
<protein>
    <submittedName>
        <fullName evidence="6">Serine protease snake-like isoform X1</fullName>
    </submittedName>
</protein>
<dbReference type="FunCoup" id="A0A6P8ZTA7">
    <property type="interactions" value="15"/>
</dbReference>
<accession>A0A6P8ZTA7</accession>
<evidence type="ECO:0000259" key="4">
    <source>
        <dbReference type="PROSITE" id="PS50240"/>
    </source>
</evidence>
<dbReference type="GeneID" id="117649649"/>
<proteinExistence type="inferred from homology"/>
<evidence type="ECO:0000256" key="1">
    <source>
        <dbReference type="ARBA" id="ARBA00023157"/>
    </source>
</evidence>
<dbReference type="SUPFAM" id="SSF50494">
    <property type="entry name" value="Trypsin-like serine proteases"/>
    <property type="match status" value="1"/>
</dbReference>
<sequence length="344" mass="37469">MAFFAVGLLLVACLFQPAFGQNIEDCPQNSNTTVGKNTVDASTLRLGSTARKKCEEYSQYVCRYEEAQVLTDADQVLTNNCVVPLVPLVVGGEPVIAGEYPHMALLGVGADQENINYHCGGSLIAPNFVMTAAHCLVFQSQHVRWVLLGDLDRLSTEDEAEPQLLEVSGRFTPPSGLDREELYHDIALLQLKTEAEMTRFVRPACVFPDPTLEANNDAFVVTGWGDTTRGGGGDPSSILQKVRLGILPNNVCQTSYKFHRNIFPRGVLAEAHVCAGNLTGGRDICQMDSGSPLAFFRSEKPYCMHHVVGVASVGSSCGLRNSPSVFTRVSIYMPWIESVVWPPS</sequence>
<evidence type="ECO:0000313" key="5">
    <source>
        <dbReference type="Proteomes" id="UP000515158"/>
    </source>
</evidence>
<dbReference type="PANTHER" id="PTHR24252:SF7">
    <property type="entry name" value="HYALIN"/>
    <property type="match status" value="1"/>
</dbReference>
<keyword evidence="1" id="KW-1015">Disulfide bond</keyword>
<dbReference type="InParanoid" id="A0A6P8ZTA7"/>
<dbReference type="GO" id="GO:0004252">
    <property type="term" value="F:serine-type endopeptidase activity"/>
    <property type="evidence" value="ECO:0007669"/>
    <property type="project" value="InterPro"/>
</dbReference>
<dbReference type="InterPro" id="IPR009003">
    <property type="entry name" value="Peptidase_S1_PA"/>
</dbReference>
<gene>
    <name evidence="6" type="primary">LOC117649649</name>
</gene>
<reference evidence="6" key="1">
    <citation type="submission" date="2025-08" db="UniProtKB">
        <authorList>
            <consortium name="RefSeq"/>
        </authorList>
    </citation>
    <scope>IDENTIFICATION</scope>
    <source>
        <tissue evidence="6">Total insect</tissue>
    </source>
</reference>
<dbReference type="InterPro" id="IPR018114">
    <property type="entry name" value="TRYPSIN_HIS"/>
</dbReference>
<dbReference type="PROSITE" id="PS00134">
    <property type="entry name" value="TRYPSIN_HIS"/>
    <property type="match status" value="1"/>
</dbReference>
<evidence type="ECO:0000313" key="6">
    <source>
        <dbReference type="RefSeq" id="XP_034248477.1"/>
    </source>
</evidence>